<accession>A0A0Q9YLB8</accession>
<sequence length="380" mass="44140">MRFDLGFMKKSPRSKKDKIIVVIDEDNVPKKEVVVLDEDFVDDEITEISSVTGVSREYIALDGLERPHNDTHVIDLVEEIQEDLSRDEVLKQKTHFVMVEDLSDEERVVDQVKQQKQVALTWQYIRDLEVETEQKSSVQLKKIKKNSYILQSKVYEKYQDQKSTLRKLISQISELGKSAAQRLLSSKQYIDDCAIDLYFDYLSAQNINIANVSCHFAKLKEFDERLRRNDFTVLRGRCKLSRRILWPICDAEHWYLIVIDKIAENQFNIFCLDSLNTATQAHFSKAEHFLKALYHEHEDEIIIKKKEHIIVHTQDNGVDCGAAISFWGLRCAQNKILPKSHSGKFICDYSQFRVHMAGTLASNFATELEIKKKDGQHLSL</sequence>
<dbReference type="SUPFAM" id="SSF54001">
    <property type="entry name" value="Cysteine proteinases"/>
    <property type="match status" value="1"/>
</dbReference>
<dbReference type="Gene3D" id="3.40.395.10">
    <property type="entry name" value="Adenoviral Proteinase, Chain A"/>
    <property type="match status" value="1"/>
</dbReference>
<gene>
    <name evidence="1" type="ORF">CC99x_02445</name>
</gene>
<dbReference type="InterPro" id="IPR038765">
    <property type="entry name" value="Papain-like_cys_pep_sf"/>
</dbReference>
<name>A0A0Q9YLB8_9GAMM</name>
<dbReference type="STRING" id="437022.CC99x_02445"/>
<evidence type="ECO:0008006" key="2">
    <source>
        <dbReference type="Google" id="ProtNLM"/>
    </source>
</evidence>
<organism evidence="1">
    <name type="scientific">Candidatus Berkiella cookevillensis</name>
    <dbReference type="NCBI Taxonomy" id="437022"/>
    <lineage>
        <taxon>Bacteria</taxon>
        <taxon>Pseudomonadati</taxon>
        <taxon>Pseudomonadota</taxon>
        <taxon>Gammaproteobacteria</taxon>
        <taxon>Candidatus Berkiellales</taxon>
        <taxon>Candidatus Berkiellaceae</taxon>
        <taxon>Candidatus Berkiella</taxon>
    </lineage>
</organism>
<evidence type="ECO:0000313" key="1">
    <source>
        <dbReference type="EMBL" id="KRG17297.1"/>
    </source>
</evidence>
<comment type="caution">
    <text evidence="1">The sequence shown here is derived from an EMBL/GenBank/DDBJ whole genome shotgun (WGS) entry which is preliminary data.</text>
</comment>
<dbReference type="EMBL" id="LKHV01000019">
    <property type="protein sequence ID" value="KRG17297.1"/>
    <property type="molecule type" value="Genomic_DNA"/>
</dbReference>
<protein>
    <recommendedName>
        <fullName evidence="2">Ubiquitin-like protease family profile domain-containing protein</fullName>
    </recommendedName>
</protein>
<reference evidence="1" key="1">
    <citation type="submission" date="2015-09" db="EMBL/GenBank/DDBJ databases">
        <title>Draft Genome Sequences of Two Novel Amoeba-resistant Intranuclear Bacteria, Candidatus Berkiella cookevillensis and Candidatus Berkiella aquae.</title>
        <authorList>
            <person name="Mehari Y.T."/>
            <person name="Arivett B.A."/>
            <person name="Farone A.L."/>
            <person name="Gunderson J.H."/>
            <person name="Farone M.B."/>
        </authorList>
    </citation>
    <scope>NUCLEOTIDE SEQUENCE [LARGE SCALE GENOMIC DNA]</scope>
    <source>
        <strain evidence="1">CC99</strain>
    </source>
</reference>
<proteinExistence type="predicted"/>
<dbReference type="AlphaFoldDB" id="A0A0Q9YLB8"/>